<dbReference type="NCBIfam" id="TIGR04075">
    <property type="entry name" value="bacter_Pnkp"/>
    <property type="match status" value="1"/>
</dbReference>
<name>A0A918B8K8_9ACTN</name>
<dbReference type="InterPro" id="IPR011109">
    <property type="entry name" value="DNA_bind_recombinase_dom"/>
</dbReference>
<dbReference type="PROSITE" id="PS00397">
    <property type="entry name" value="RECOMBINASES_1"/>
    <property type="match status" value="1"/>
</dbReference>
<reference evidence="9" key="2">
    <citation type="submission" date="2020-09" db="EMBL/GenBank/DDBJ databases">
        <authorList>
            <person name="Sun Q."/>
            <person name="Ohkuma M."/>
        </authorList>
    </citation>
    <scope>NUCLEOTIDE SEQUENCE</scope>
    <source>
        <strain evidence="9">JCM 3131</strain>
    </source>
</reference>
<dbReference type="InterPro" id="IPR024028">
    <property type="entry name" value="PNKP_bac"/>
</dbReference>
<dbReference type="Pfam" id="PF13340">
    <property type="entry name" value="DUF4096"/>
    <property type="match status" value="1"/>
</dbReference>
<dbReference type="InterPro" id="IPR006119">
    <property type="entry name" value="Resolv_N"/>
</dbReference>
<gene>
    <name evidence="9" type="ORF">GCM10010145_12010</name>
</gene>
<protein>
    <recommendedName>
        <fullName evidence="11">Recombinase family protein</fullName>
    </recommendedName>
</protein>
<reference evidence="9" key="1">
    <citation type="journal article" date="2014" name="Int. J. Syst. Evol. Microbiol.">
        <title>Complete genome sequence of Corynebacterium casei LMG S-19264T (=DSM 44701T), isolated from a smear-ripened cheese.</title>
        <authorList>
            <consortium name="US DOE Joint Genome Institute (JGI-PGF)"/>
            <person name="Walter F."/>
            <person name="Albersmeier A."/>
            <person name="Kalinowski J."/>
            <person name="Ruckert C."/>
        </authorList>
    </citation>
    <scope>NUCLEOTIDE SEQUENCE</scope>
    <source>
        <strain evidence="9">JCM 3131</strain>
    </source>
</reference>
<evidence type="ECO:0000256" key="4">
    <source>
        <dbReference type="PIRSR" id="PIRSR606118-50"/>
    </source>
</evidence>
<dbReference type="Gene3D" id="3.90.1750.20">
    <property type="entry name" value="Putative Large Serine Recombinase, Chain B, Domain 2"/>
    <property type="match status" value="1"/>
</dbReference>
<keyword evidence="6" id="KW-0175">Coiled coil</keyword>
<dbReference type="InterPro" id="IPR032380">
    <property type="entry name" value="PNKP_ligase_dom"/>
</dbReference>
<dbReference type="SUPFAM" id="SSF56300">
    <property type="entry name" value="Metallo-dependent phosphatases"/>
    <property type="match status" value="1"/>
</dbReference>
<dbReference type="SMART" id="SM00857">
    <property type="entry name" value="Resolvase"/>
    <property type="match status" value="1"/>
</dbReference>
<dbReference type="SUPFAM" id="SSF56091">
    <property type="entry name" value="DNA ligase/mRNA capping enzyme, catalytic domain"/>
    <property type="match status" value="1"/>
</dbReference>
<dbReference type="GO" id="GO:0000150">
    <property type="term" value="F:DNA strand exchange activity"/>
    <property type="evidence" value="ECO:0007669"/>
    <property type="project" value="InterPro"/>
</dbReference>
<dbReference type="AlphaFoldDB" id="A0A918B8K8"/>
<comment type="caution">
    <text evidence="9">The sequence shown here is derived from an EMBL/GenBank/DDBJ whole genome shotgun (WGS) entry which is preliminary data.</text>
</comment>
<evidence type="ECO:0000256" key="6">
    <source>
        <dbReference type="SAM" id="Coils"/>
    </source>
</evidence>
<keyword evidence="2" id="KW-0238">DNA-binding</keyword>
<dbReference type="CDD" id="cd00338">
    <property type="entry name" value="Ser_Recombinase"/>
    <property type="match status" value="1"/>
</dbReference>
<keyword evidence="3" id="KW-0233">DNA recombination</keyword>
<dbReference type="GO" id="GO:0015074">
    <property type="term" value="P:DNA integration"/>
    <property type="evidence" value="ECO:0007669"/>
    <property type="project" value="UniProtKB-KW"/>
</dbReference>
<dbReference type="PROSITE" id="PS51736">
    <property type="entry name" value="RECOMBINASES_3"/>
    <property type="match status" value="1"/>
</dbReference>
<evidence type="ECO:0000256" key="2">
    <source>
        <dbReference type="ARBA" id="ARBA00023125"/>
    </source>
</evidence>
<evidence type="ECO:0000313" key="9">
    <source>
        <dbReference type="EMBL" id="GGQ44937.1"/>
    </source>
</evidence>
<dbReference type="InterPro" id="IPR029052">
    <property type="entry name" value="Metallo-depent_PP-like"/>
</dbReference>
<dbReference type="InterPro" id="IPR036162">
    <property type="entry name" value="Resolvase-like_N_sf"/>
</dbReference>
<proteinExistence type="predicted"/>
<dbReference type="InterPro" id="IPR050639">
    <property type="entry name" value="SSR_resolvase"/>
</dbReference>
<dbReference type="Gene3D" id="3.60.21.10">
    <property type="match status" value="1"/>
</dbReference>
<dbReference type="InterPro" id="IPR025827">
    <property type="entry name" value="Zn_ribbon_recom_dom"/>
</dbReference>
<evidence type="ECO:0000256" key="1">
    <source>
        <dbReference type="ARBA" id="ARBA00022908"/>
    </source>
</evidence>
<dbReference type="EMBL" id="BMQK01000002">
    <property type="protein sequence ID" value="GGQ44937.1"/>
    <property type="molecule type" value="Genomic_DNA"/>
</dbReference>
<evidence type="ECO:0000259" key="7">
    <source>
        <dbReference type="PROSITE" id="PS51736"/>
    </source>
</evidence>
<feature type="domain" description="Resolvase/invertase-type recombinase catalytic" evidence="7">
    <location>
        <begin position="23"/>
        <end position="173"/>
    </location>
</feature>
<evidence type="ECO:0000256" key="3">
    <source>
        <dbReference type="ARBA" id="ARBA00023172"/>
    </source>
</evidence>
<dbReference type="InterPro" id="IPR038109">
    <property type="entry name" value="DNA_bind_recomb_sf"/>
</dbReference>
<feature type="active site" description="O-(5'-phospho-DNA)-serine intermediate" evidence="4 5">
    <location>
        <position position="31"/>
    </location>
</feature>
<dbReference type="PANTHER" id="PTHR30461">
    <property type="entry name" value="DNA-INVERTASE FROM LAMBDOID PROPHAGE"/>
    <property type="match status" value="1"/>
</dbReference>
<dbReference type="SUPFAM" id="SSF53041">
    <property type="entry name" value="Resolvase-like"/>
    <property type="match status" value="1"/>
</dbReference>
<sequence length="1276" mass="140775">MTQQSTAIATGVIERVAAGGQLRAVAYARVSTEDQAKGYGVQYSTKKIMRHIERKGWRRVGTFCDEGISGSLEAHQREDLNKLMELAREKPKPFDIVVVNEGRAIGRTGRAFWRWVWELEDMGIFVGVVQDDYDNTTAEGRKKMRRDADYAETEWETIRQRTQGGLQEKAEEGGWVGGPPPYGYEIEDQGKKGLSRLIQCAAEVKVLRRARELLVEFGLNMRQTAARLNAEGLFTRSGKPWSHQNLRARLMSTAVLEAVFIFRNTAVKNGRGPKLDQNGQPLYGETVRIELDPIFTPGEVADLKAAVGEPSGKPKGQAGVYPLSKRVTAQCGKHYIGGKRHKGPGRWYRCKGRQEEYAHAPTCDDPQIPATELEAAVWAEVVSLLGDPDQLRAMAAEWVGMADTDQEAQRARVADLSKQVTDRERAMTETLTTYARLNVPTSTIEEVVKTLTDELDQLREMRDEAQRWMEETEAAEQRANDLAALAELARTRLADMTPDEQGEILALLDVRVTVLGARPERKTNKGCTLTKWFADSGRLVPLPLTDEVWALVEPVVKAWEPPNHRLIDGRAVVDGILFKARTGCGWHDIEVSGDVLWKTVHSRFNRWLRAGVWDEIMKVIPNEGTLPAGMPVLPPLKIEGRVDPHILPLEGVRHEEAPAETFMVAAGTALCVPGNHENKLGRWLKGRKVQLTHGLAETVEQLEGESEEFRARVREFVDGLVSHYVLDGGRLVVCHAGLPEKYHGRTSGRVRSHALYGDTTGETDEFGLPVRYPWAEDYRGRAAVVYGHTPVPTATWLNNTICLDTGAVFGGRLTALRWPERELVDVPAERVWYEPARPLATEAPGGHEGRPLDLADVHGRRTVETRHAGRIAVREENAAAALEVMSRFAVDPRLLPYLPPTMAPTATSKVEGYLEHPTEAFEQYRQDGVERVVCEEKHMGSRAVALVCRDAEVARERFGAGGGETGSLYTRTGRPFFDDPAVTEEVLGRVREAVTAAGLWDGLGTDWLLLDAELLPWSLKAAGLLRKQYAAVGAAAGAAFPGALAALEGAAARGVDVGGLLARQRGRAADAAAFTEAYRRYCWPTDGLEGVRLAPFQLLAVQGRSLAALPHDEQLALIDRMVGHDGSGLLRTTRRLYVDTGDAESVRAGVDWWLEMTGRGGEGMVVKPVGAVVRSGSPRSSEAGSGGGKGRLVQPGVKCRGREYLRIIYGPEYTRPDNLARLRGRFLDHKRSLALREYALGLEALDRLAGGEPLWRVHEAVFGVLALESEPVDPRL</sequence>
<dbReference type="CDD" id="cd07423">
    <property type="entry name" value="MPP_Prp_like"/>
    <property type="match status" value="1"/>
</dbReference>
<evidence type="ECO:0008006" key="11">
    <source>
        <dbReference type="Google" id="ProtNLM"/>
    </source>
</evidence>
<evidence type="ECO:0000256" key="5">
    <source>
        <dbReference type="PROSITE-ProRule" id="PRU10137"/>
    </source>
</evidence>
<keyword evidence="1" id="KW-0229">DNA integration</keyword>
<dbReference type="InterPro" id="IPR041780">
    <property type="entry name" value="MPP_PrpE-like"/>
</dbReference>
<feature type="coiled-coil region" evidence="6">
    <location>
        <begin position="441"/>
        <end position="485"/>
    </location>
</feature>
<accession>A0A918B8K8</accession>
<organism evidence="9 10">
    <name type="scientific">Streptomyces ruber</name>
    <dbReference type="NCBI Taxonomy" id="83378"/>
    <lineage>
        <taxon>Bacteria</taxon>
        <taxon>Bacillati</taxon>
        <taxon>Actinomycetota</taxon>
        <taxon>Actinomycetes</taxon>
        <taxon>Kitasatosporales</taxon>
        <taxon>Streptomycetaceae</taxon>
        <taxon>Streptomyces</taxon>
    </lineage>
</organism>
<evidence type="ECO:0000259" key="8">
    <source>
        <dbReference type="PROSITE" id="PS51737"/>
    </source>
</evidence>
<dbReference type="InterPro" id="IPR006118">
    <property type="entry name" value="Recombinase_CS"/>
</dbReference>
<dbReference type="InterPro" id="IPR025161">
    <property type="entry name" value="IS402-like_dom"/>
</dbReference>
<feature type="domain" description="Recombinase" evidence="8">
    <location>
        <begin position="181"/>
        <end position="313"/>
    </location>
</feature>
<dbReference type="Pfam" id="PF13408">
    <property type="entry name" value="Zn_ribbon_recom"/>
    <property type="match status" value="1"/>
</dbReference>
<dbReference type="PROSITE" id="PS51737">
    <property type="entry name" value="RECOMBINASE_DNA_BIND"/>
    <property type="match status" value="1"/>
</dbReference>
<evidence type="ECO:0000313" key="10">
    <source>
        <dbReference type="Proteomes" id="UP000620156"/>
    </source>
</evidence>
<dbReference type="Gene3D" id="3.40.50.1390">
    <property type="entry name" value="Resolvase, N-terminal catalytic domain"/>
    <property type="match status" value="1"/>
</dbReference>
<dbReference type="GO" id="GO:0003677">
    <property type="term" value="F:DNA binding"/>
    <property type="evidence" value="ECO:0007669"/>
    <property type="project" value="UniProtKB-KW"/>
</dbReference>
<keyword evidence="10" id="KW-1185">Reference proteome</keyword>
<dbReference type="Gene3D" id="3.30.470.30">
    <property type="entry name" value="DNA ligase/mRNA capping enzyme"/>
    <property type="match status" value="2"/>
</dbReference>
<dbReference type="Proteomes" id="UP000620156">
    <property type="component" value="Unassembled WGS sequence"/>
</dbReference>
<dbReference type="Pfam" id="PF00239">
    <property type="entry name" value="Resolvase"/>
    <property type="match status" value="1"/>
</dbReference>
<dbReference type="PANTHER" id="PTHR30461:SF2">
    <property type="entry name" value="SERINE RECOMBINASE PINE-RELATED"/>
    <property type="match status" value="1"/>
</dbReference>
<dbReference type="Pfam" id="PF16542">
    <property type="entry name" value="PNKP_ligase"/>
    <property type="match status" value="1"/>
</dbReference>